<evidence type="ECO:0000256" key="4">
    <source>
        <dbReference type="ARBA" id="ARBA00022723"/>
    </source>
</evidence>
<dbReference type="InterPro" id="IPR013320">
    <property type="entry name" value="ConA-like_dom_sf"/>
</dbReference>
<comment type="similarity">
    <text evidence="8">Belongs to the pentraxin family.</text>
</comment>
<evidence type="ECO:0000256" key="8">
    <source>
        <dbReference type="ARBA" id="ARBA00038102"/>
    </source>
</evidence>
<dbReference type="GO" id="GO:0046872">
    <property type="term" value="F:metal ion binding"/>
    <property type="evidence" value="ECO:0007669"/>
    <property type="project" value="UniProtKB-KW"/>
</dbReference>
<evidence type="ECO:0000259" key="10">
    <source>
        <dbReference type="PROSITE" id="PS51828"/>
    </source>
</evidence>
<accession>A0AA47MM00</accession>
<reference evidence="11" key="1">
    <citation type="journal article" date="2023" name="Front. Mar. Sci.">
        <title>A new Merluccius polli reference genome to investigate the effects of global change in West African waters.</title>
        <authorList>
            <person name="Mateo J.L."/>
            <person name="Blanco-Fernandez C."/>
            <person name="Garcia-Vazquez E."/>
            <person name="Machado-Schiaffino G."/>
        </authorList>
    </citation>
    <scope>NUCLEOTIDE SEQUENCE</scope>
    <source>
        <strain evidence="11">C29</strain>
        <tissue evidence="11">Fin</tissue>
    </source>
</reference>
<comment type="caution">
    <text evidence="11">The sequence shown here is derived from an EMBL/GenBank/DDBJ whole genome shotgun (WGS) entry which is preliminary data.</text>
</comment>
<evidence type="ECO:0000313" key="11">
    <source>
        <dbReference type="EMBL" id="KAK0142511.1"/>
    </source>
</evidence>
<dbReference type="InterPro" id="IPR001759">
    <property type="entry name" value="PTX_dom"/>
</dbReference>
<dbReference type="GO" id="GO:0005576">
    <property type="term" value="C:extracellular region"/>
    <property type="evidence" value="ECO:0007669"/>
    <property type="project" value="UniProtKB-SubCell"/>
</dbReference>
<keyword evidence="4" id="KW-0479">Metal-binding</keyword>
<feature type="domain" description="Pentraxin (PTX)" evidence="10">
    <location>
        <begin position="12"/>
        <end position="122"/>
    </location>
</feature>
<name>A0AA47MM00_MERPO</name>
<dbReference type="PROSITE" id="PS51828">
    <property type="entry name" value="PTX_2"/>
    <property type="match status" value="1"/>
</dbReference>
<dbReference type="AlphaFoldDB" id="A0AA47MM00"/>
<dbReference type="PANTHER" id="PTHR45869">
    <property type="entry name" value="C-REACTIVE PROTEIN-RELATED"/>
    <property type="match status" value="1"/>
</dbReference>
<keyword evidence="6" id="KW-0106">Calcium</keyword>
<dbReference type="EMBL" id="JAOPHQ010003586">
    <property type="protein sequence ID" value="KAK0142511.1"/>
    <property type="molecule type" value="Genomic_DNA"/>
</dbReference>
<dbReference type="PRINTS" id="PR00895">
    <property type="entry name" value="PENTAXIN"/>
</dbReference>
<evidence type="ECO:0000256" key="3">
    <source>
        <dbReference type="ARBA" id="ARBA00022525"/>
    </source>
</evidence>
<comment type="caution">
    <text evidence="9">Lacks conserved residue(s) required for the propagation of feature annotation.</text>
</comment>
<evidence type="ECO:0000256" key="6">
    <source>
        <dbReference type="ARBA" id="ARBA00022837"/>
    </source>
</evidence>
<keyword evidence="3" id="KW-0964">Secreted</keyword>
<dbReference type="Pfam" id="PF00354">
    <property type="entry name" value="Pentaxin"/>
    <property type="match status" value="1"/>
</dbReference>
<dbReference type="SUPFAM" id="SSF49899">
    <property type="entry name" value="Concanavalin A-like lectins/glucanases"/>
    <property type="match status" value="1"/>
</dbReference>
<evidence type="ECO:0000256" key="1">
    <source>
        <dbReference type="ARBA" id="ARBA00001913"/>
    </source>
</evidence>
<gene>
    <name evidence="11" type="primary">PTX2</name>
    <name evidence="11" type="ORF">N1851_019563</name>
</gene>
<dbReference type="Gene3D" id="2.60.120.200">
    <property type="match status" value="1"/>
</dbReference>
<dbReference type="SMART" id="SM00159">
    <property type="entry name" value="PTX"/>
    <property type="match status" value="1"/>
</dbReference>
<evidence type="ECO:0000256" key="5">
    <source>
        <dbReference type="ARBA" id="ARBA00022729"/>
    </source>
</evidence>
<dbReference type="InterPro" id="IPR051005">
    <property type="entry name" value="Pentraxin_domain"/>
</dbReference>
<organism evidence="11 12">
    <name type="scientific">Merluccius polli</name>
    <name type="common">Benguela hake</name>
    <name type="synonym">Merluccius cadenati</name>
    <dbReference type="NCBI Taxonomy" id="89951"/>
    <lineage>
        <taxon>Eukaryota</taxon>
        <taxon>Metazoa</taxon>
        <taxon>Chordata</taxon>
        <taxon>Craniata</taxon>
        <taxon>Vertebrata</taxon>
        <taxon>Euteleostomi</taxon>
        <taxon>Actinopterygii</taxon>
        <taxon>Neopterygii</taxon>
        <taxon>Teleostei</taxon>
        <taxon>Neoteleostei</taxon>
        <taxon>Acanthomorphata</taxon>
        <taxon>Zeiogadaria</taxon>
        <taxon>Gadariae</taxon>
        <taxon>Gadiformes</taxon>
        <taxon>Gadoidei</taxon>
        <taxon>Merlucciidae</taxon>
        <taxon>Merluccius</taxon>
    </lineage>
</organism>
<keyword evidence="12" id="KW-1185">Reference proteome</keyword>
<comment type="cofactor">
    <cofactor evidence="1">
        <name>Ca(2+)</name>
        <dbReference type="ChEBI" id="CHEBI:29108"/>
    </cofactor>
</comment>
<sequence>MESSVFHPADLSEKVFTFLSTSNTPSVKLSSQERDLNLTAMTVCLRYHSVLTRSQSLFSLATPSHDNDLLLYKPATGAYRLHVGGTALDIDYLEENNNDWNSVCWTWDSGFGQTGVVAQRQA</sequence>
<evidence type="ECO:0000256" key="2">
    <source>
        <dbReference type="ARBA" id="ARBA00004613"/>
    </source>
</evidence>
<keyword evidence="7" id="KW-1015">Disulfide bond</keyword>
<dbReference type="PANTHER" id="PTHR45869:SF7">
    <property type="entry name" value="C-REACTIVE PROTEIN"/>
    <property type="match status" value="1"/>
</dbReference>
<evidence type="ECO:0000256" key="9">
    <source>
        <dbReference type="PROSITE-ProRule" id="PRU01172"/>
    </source>
</evidence>
<evidence type="ECO:0000256" key="7">
    <source>
        <dbReference type="ARBA" id="ARBA00023157"/>
    </source>
</evidence>
<keyword evidence="5" id="KW-0732">Signal</keyword>
<proteinExistence type="inferred from homology"/>
<comment type="subcellular location">
    <subcellularLocation>
        <location evidence="2">Secreted</location>
    </subcellularLocation>
</comment>
<evidence type="ECO:0000313" key="12">
    <source>
        <dbReference type="Proteomes" id="UP001174136"/>
    </source>
</evidence>
<dbReference type="Proteomes" id="UP001174136">
    <property type="component" value="Unassembled WGS sequence"/>
</dbReference>
<protein>
    <submittedName>
        <fullName evidence="11">Serum amyloid P-component</fullName>
    </submittedName>
</protein>